<dbReference type="CDD" id="cd11354">
    <property type="entry name" value="AmyAc_bac_CMD_like"/>
    <property type="match status" value="1"/>
</dbReference>
<dbReference type="Pfam" id="PF00128">
    <property type="entry name" value="Alpha-amylase"/>
    <property type="match status" value="2"/>
</dbReference>
<dbReference type="InterPro" id="IPR006047">
    <property type="entry name" value="GH13_cat_dom"/>
</dbReference>
<protein>
    <submittedName>
        <fullName evidence="4">Alpha-amylase family protein</fullName>
    </submittedName>
</protein>
<keyword evidence="2" id="KW-0326">Glycosidase</keyword>
<dbReference type="SUPFAM" id="SSF51445">
    <property type="entry name" value="(Trans)glycosidases"/>
    <property type="match status" value="1"/>
</dbReference>
<evidence type="ECO:0000256" key="1">
    <source>
        <dbReference type="ARBA" id="ARBA00022801"/>
    </source>
</evidence>
<dbReference type="PANTHER" id="PTHR10357:SF210">
    <property type="entry name" value="MALTODEXTRIN GLUCOSIDASE"/>
    <property type="match status" value="1"/>
</dbReference>
<dbReference type="Gene3D" id="3.20.20.80">
    <property type="entry name" value="Glycosidases"/>
    <property type="match status" value="1"/>
</dbReference>
<organism evidence="4 5">
    <name type="scientific">Cellulomonas edaphi</name>
    <dbReference type="NCBI Taxonomy" id="3053468"/>
    <lineage>
        <taxon>Bacteria</taxon>
        <taxon>Bacillati</taxon>
        <taxon>Actinomycetota</taxon>
        <taxon>Actinomycetes</taxon>
        <taxon>Micrococcales</taxon>
        <taxon>Cellulomonadaceae</taxon>
        <taxon>Cellulomonas</taxon>
    </lineage>
</organism>
<sequence>MGWVEHAVWWQVYPLGFVGAVDEDPADAPADAHRLLRLVGWLDYARDLGVSGLALGPVFASSTHGYDTVDHLRIDPRLGTLDDLRTLVAEAHARGLRVLLDGVFNHVGRAHPLVAQAQAAAREGGAGLIRLNDDGTWHSFEGHEDLVTLDHSAPAVADLVAEVMTHWLDLGADGWRLDAAYAVPPEFWKPVLARVRAAHPDVYVVGEVIHGDYPAIVARSGFDSVTQYELWKAIWSALASANFWELAWALDRHAPFVEAFAPWTFVGNHDVTRIATQLDDDALVALALVVLFTVGGTPAVYYGDEQAFRGLKEERFGGDDAIRPELPASPDQLAPEGWWAYRLHQELIGLRRRHPWLHRATTRTVELSNEHLLYEVRAGDQALLVGLNLDAGEPWTCAIGSATLKAGLAEPVGPDWTLPPRGWGVWEAA</sequence>
<dbReference type="Proteomes" id="UP001321453">
    <property type="component" value="Unassembled WGS sequence"/>
</dbReference>
<dbReference type="EMBL" id="JAUCGR010000001">
    <property type="protein sequence ID" value="MDM7830384.1"/>
    <property type="molecule type" value="Genomic_DNA"/>
</dbReference>
<evidence type="ECO:0000313" key="5">
    <source>
        <dbReference type="Proteomes" id="UP001321453"/>
    </source>
</evidence>
<dbReference type="RefSeq" id="WP_289445303.1">
    <property type="nucleotide sequence ID" value="NZ_JAUCGR010000001.1"/>
</dbReference>
<name>A0ABT7S439_9CELL</name>
<comment type="caution">
    <text evidence="4">The sequence shown here is derived from an EMBL/GenBank/DDBJ whole genome shotgun (WGS) entry which is preliminary data.</text>
</comment>
<feature type="domain" description="Glycosyl hydrolase family 13 catalytic" evidence="3">
    <location>
        <begin position="11"/>
        <end position="351"/>
    </location>
</feature>
<evidence type="ECO:0000259" key="3">
    <source>
        <dbReference type="SMART" id="SM00642"/>
    </source>
</evidence>
<accession>A0ABT7S439</accession>
<proteinExistence type="predicted"/>
<gene>
    <name evidence="4" type="ORF">QRT05_03485</name>
</gene>
<keyword evidence="5" id="KW-1185">Reference proteome</keyword>
<evidence type="ECO:0000256" key="2">
    <source>
        <dbReference type="ARBA" id="ARBA00023295"/>
    </source>
</evidence>
<keyword evidence="1" id="KW-0378">Hydrolase</keyword>
<dbReference type="PANTHER" id="PTHR10357">
    <property type="entry name" value="ALPHA-AMYLASE FAMILY MEMBER"/>
    <property type="match status" value="1"/>
</dbReference>
<evidence type="ECO:0000313" key="4">
    <source>
        <dbReference type="EMBL" id="MDM7830384.1"/>
    </source>
</evidence>
<reference evidence="4 5" key="1">
    <citation type="submission" date="2023-06" db="EMBL/GenBank/DDBJ databases">
        <title>Cellulomonas sp. MW9 Whole genome sequence.</title>
        <authorList>
            <person name="Park S."/>
        </authorList>
    </citation>
    <scope>NUCLEOTIDE SEQUENCE [LARGE SCALE GENOMIC DNA]</scope>
    <source>
        <strain evidence="4 5">MW9</strain>
    </source>
</reference>
<dbReference type="InterPro" id="IPR017853">
    <property type="entry name" value="GH"/>
</dbReference>
<dbReference type="SMART" id="SM00642">
    <property type="entry name" value="Aamy"/>
    <property type="match status" value="1"/>
</dbReference>